<protein>
    <recommendedName>
        <fullName evidence="3">Bacteriocin-protection protein, YdeI/OmpD-associated family</fullName>
    </recommendedName>
</protein>
<dbReference type="AlphaFoldDB" id="A0A8J3VAI8"/>
<evidence type="ECO:0008006" key="3">
    <source>
        <dbReference type="Google" id="ProtNLM"/>
    </source>
</evidence>
<name>A0A8J3VAI8_9ACTN</name>
<reference evidence="1" key="1">
    <citation type="submission" date="2021-01" db="EMBL/GenBank/DDBJ databases">
        <title>Whole genome shotgun sequence of Planotetraspora thailandica NBRC 104271.</title>
        <authorList>
            <person name="Komaki H."/>
            <person name="Tamura T."/>
        </authorList>
    </citation>
    <scope>NUCLEOTIDE SEQUENCE</scope>
    <source>
        <strain evidence="1">NBRC 104271</strain>
    </source>
</reference>
<dbReference type="RefSeq" id="WP_203947386.1">
    <property type="nucleotide sequence ID" value="NZ_BOOR01000048.1"/>
</dbReference>
<comment type="caution">
    <text evidence="1">The sequence shown here is derived from an EMBL/GenBank/DDBJ whole genome shotgun (WGS) entry which is preliminary data.</text>
</comment>
<proteinExistence type="predicted"/>
<organism evidence="1 2">
    <name type="scientific">Planotetraspora thailandica</name>
    <dbReference type="NCBI Taxonomy" id="487172"/>
    <lineage>
        <taxon>Bacteria</taxon>
        <taxon>Bacillati</taxon>
        <taxon>Actinomycetota</taxon>
        <taxon>Actinomycetes</taxon>
        <taxon>Streptosporangiales</taxon>
        <taxon>Streptosporangiaceae</taxon>
        <taxon>Planotetraspora</taxon>
    </lineage>
</organism>
<evidence type="ECO:0000313" key="2">
    <source>
        <dbReference type="Proteomes" id="UP000605992"/>
    </source>
</evidence>
<dbReference type="EMBL" id="BOOR01000048">
    <property type="protein sequence ID" value="GII57254.1"/>
    <property type="molecule type" value="Genomic_DNA"/>
</dbReference>
<sequence>MSLTMIAFGTQDEWERWLAENHTESPGVWMKIAKKGADASTVSYAEALDSALCYGWIDGQKGKLDDEHWLQRFTPRRPRSKWSQRNRDHVDRLISEGRMTPAGLREVEQARADGRWDAAYEGQAAMTVPDDLLRALELDPIAEEFFSTLDRANVFAIVYRIQDAKKPETRARRIDTIVAMLGDRKKIH</sequence>
<keyword evidence="2" id="KW-1185">Reference proteome</keyword>
<dbReference type="Proteomes" id="UP000605992">
    <property type="component" value="Unassembled WGS sequence"/>
</dbReference>
<dbReference type="Pfam" id="PF13376">
    <property type="entry name" value="OmdA"/>
    <property type="match status" value="1"/>
</dbReference>
<gene>
    <name evidence="1" type="ORF">Pth03_56430</name>
</gene>
<accession>A0A8J3VAI8</accession>
<evidence type="ECO:0000313" key="1">
    <source>
        <dbReference type="EMBL" id="GII57254.1"/>
    </source>
</evidence>